<dbReference type="NCBIfam" id="TIGR01722">
    <property type="entry name" value="MMSDH"/>
    <property type="match status" value="1"/>
</dbReference>
<dbReference type="SUPFAM" id="SSF53720">
    <property type="entry name" value="ALDH-like"/>
    <property type="match status" value="1"/>
</dbReference>
<dbReference type="InterPro" id="IPR010061">
    <property type="entry name" value="MeMal-semiAld_DH"/>
</dbReference>
<dbReference type="InterPro" id="IPR015590">
    <property type="entry name" value="Aldehyde_DH_dom"/>
</dbReference>
<dbReference type="GO" id="GO:0004491">
    <property type="term" value="F:methylmalonate-semialdehyde dehydrogenase (acylating, NAD) activity"/>
    <property type="evidence" value="ECO:0007669"/>
    <property type="project" value="InterPro"/>
</dbReference>
<gene>
    <name evidence="4" type="ORF">FRD01_15775</name>
</gene>
<name>A0A5B8XU59_9DELT</name>
<dbReference type="FunFam" id="3.40.309.10:FF:000002">
    <property type="entry name" value="Methylmalonate-semialdehyde dehydrogenase (Acylating)"/>
    <property type="match status" value="1"/>
</dbReference>
<evidence type="ECO:0000256" key="2">
    <source>
        <dbReference type="ARBA" id="ARBA00023002"/>
    </source>
</evidence>
<dbReference type="PANTHER" id="PTHR43866:SF4">
    <property type="entry name" value="MALONATE-SEMIALDEHYDE DEHYDROGENASE"/>
    <property type="match status" value="1"/>
</dbReference>
<reference evidence="4 5" key="1">
    <citation type="submission" date="2019-08" db="EMBL/GenBank/DDBJ databases">
        <authorList>
            <person name="Liang Q."/>
        </authorList>
    </citation>
    <scope>NUCLEOTIDE SEQUENCE [LARGE SCALE GENOMIC DNA]</scope>
    <source>
        <strain evidence="4 5">V1718</strain>
    </source>
</reference>
<evidence type="ECO:0000313" key="5">
    <source>
        <dbReference type="Proteomes" id="UP000321595"/>
    </source>
</evidence>
<accession>A0A5B8XU59</accession>
<dbReference type="EMBL" id="CP042467">
    <property type="protein sequence ID" value="QED28667.1"/>
    <property type="molecule type" value="Genomic_DNA"/>
</dbReference>
<dbReference type="KEGG" id="bbae:FRD01_15775"/>
<dbReference type="InterPro" id="IPR016161">
    <property type="entry name" value="Ald_DH/histidinol_DH"/>
</dbReference>
<keyword evidence="2" id="KW-0560">Oxidoreductase</keyword>
<dbReference type="PANTHER" id="PTHR43866">
    <property type="entry name" value="MALONATE-SEMIALDEHYDE DEHYDROGENASE"/>
    <property type="match status" value="1"/>
</dbReference>
<dbReference type="Gene3D" id="3.40.605.10">
    <property type="entry name" value="Aldehyde Dehydrogenase, Chain A, domain 1"/>
    <property type="match status" value="1"/>
</dbReference>
<dbReference type="GO" id="GO:0006210">
    <property type="term" value="P:thymine catabolic process"/>
    <property type="evidence" value="ECO:0007669"/>
    <property type="project" value="TreeGrafter"/>
</dbReference>
<evidence type="ECO:0000256" key="1">
    <source>
        <dbReference type="ARBA" id="ARBA00009986"/>
    </source>
</evidence>
<comment type="similarity">
    <text evidence="1">Belongs to the aldehyde dehydrogenase family.</text>
</comment>
<dbReference type="AlphaFoldDB" id="A0A5B8XU59"/>
<dbReference type="Proteomes" id="UP000321595">
    <property type="component" value="Chromosome"/>
</dbReference>
<dbReference type="InterPro" id="IPR016163">
    <property type="entry name" value="Ald_DH_C"/>
</dbReference>
<dbReference type="RefSeq" id="WP_146961298.1">
    <property type="nucleotide sequence ID" value="NZ_CP042467.1"/>
</dbReference>
<dbReference type="CDD" id="cd07085">
    <property type="entry name" value="ALDH_F6_MMSDH"/>
    <property type="match status" value="1"/>
</dbReference>
<dbReference type="InterPro" id="IPR016162">
    <property type="entry name" value="Ald_DH_N"/>
</dbReference>
<dbReference type="GO" id="GO:0006574">
    <property type="term" value="P:L-valine catabolic process"/>
    <property type="evidence" value="ECO:0007669"/>
    <property type="project" value="TreeGrafter"/>
</dbReference>
<evidence type="ECO:0000259" key="3">
    <source>
        <dbReference type="Pfam" id="PF00171"/>
    </source>
</evidence>
<organism evidence="4 5">
    <name type="scientific">Microvenator marinus</name>
    <dbReference type="NCBI Taxonomy" id="2600177"/>
    <lineage>
        <taxon>Bacteria</taxon>
        <taxon>Deltaproteobacteria</taxon>
        <taxon>Bradymonadales</taxon>
        <taxon>Microvenatoraceae</taxon>
        <taxon>Microvenator</taxon>
    </lineage>
</organism>
<keyword evidence="5" id="KW-1185">Reference proteome</keyword>
<dbReference type="FunFam" id="3.40.605.10:FF:000007">
    <property type="entry name" value="NAD/NADP-dependent betaine aldehyde dehydrogenase"/>
    <property type="match status" value="1"/>
</dbReference>
<proteinExistence type="inferred from homology"/>
<protein>
    <submittedName>
        <fullName evidence="4">CoA-acylating methylmalonate-semialdehyde dehydrogenase</fullName>
    </submittedName>
</protein>
<feature type="domain" description="Aldehyde dehydrogenase" evidence="3">
    <location>
        <begin position="27"/>
        <end position="482"/>
    </location>
</feature>
<evidence type="ECO:0000313" key="4">
    <source>
        <dbReference type="EMBL" id="QED28667.1"/>
    </source>
</evidence>
<dbReference type="Gene3D" id="3.40.309.10">
    <property type="entry name" value="Aldehyde Dehydrogenase, Chain A, domain 2"/>
    <property type="match status" value="1"/>
</dbReference>
<dbReference type="OrthoDB" id="9762436at2"/>
<dbReference type="Pfam" id="PF00171">
    <property type="entry name" value="Aldedh"/>
    <property type="match status" value="1"/>
</dbReference>
<sequence>MTQFAFPTRSYEFTPYVDALNWIGGQWLPSETGRKEPIFNPRHAKEMGSVVYSDARDVEKAYQSAAAASAAWRAMPTRERAQILFKVKQLMERDFEELSWLLSHENGKCIGQARGSVAKGIECLEFGASMENMADGGQLDVSRGVNCRVIHEPIGVVAGIVPFNFPTMVPLWMIPQALVAGNAFILKPSEKVPYGAMRLAEIFKEAGLPDGILNIVNGAKDVVEAIVDHPKIPAIAFVGSTPVAKLLYGRGAALGKKMLCLGGAKNHLVIVPDADRELTAANVVASFTGCAGQRCMAASVLLAVGDVDHIMNDIISQAAAIRPGVDMGAVVSPESKERIEHYINDAEKRGAKIVVDGRGATVEGQPGWWVGPTIIDHATADMPAAHEEIFGPVITVVRVKTLDEALAIENANPFGNAACIYTTSGGVAEYAINRFEAGMCGVNVGVPVPREPFAFGGWNDSKFGHGDMTGMDGYRFWTRPRKVTTKWALQTDTTWMG</sequence>